<keyword evidence="3 7" id="KW-1133">Transmembrane helix</keyword>
<dbReference type="EMBL" id="MU806279">
    <property type="protein sequence ID" value="KAJ3836998.1"/>
    <property type="molecule type" value="Genomic_DNA"/>
</dbReference>
<comment type="subcellular location">
    <subcellularLocation>
        <location evidence="1">Membrane</location>
        <topology evidence="1">Single-pass membrane protein</topology>
    </subcellularLocation>
</comment>
<evidence type="ECO:0000256" key="7">
    <source>
        <dbReference type="SAM" id="Phobius"/>
    </source>
</evidence>
<feature type="compositionally biased region" description="Low complexity" evidence="6">
    <location>
        <begin position="390"/>
        <end position="420"/>
    </location>
</feature>
<feature type="compositionally biased region" description="Basic and acidic residues" evidence="6">
    <location>
        <begin position="421"/>
        <end position="430"/>
    </location>
</feature>
<feature type="region of interest" description="Disordered" evidence="6">
    <location>
        <begin position="451"/>
        <end position="480"/>
    </location>
</feature>
<organism evidence="9 10">
    <name type="scientific">Lentinula raphanica</name>
    <dbReference type="NCBI Taxonomy" id="153919"/>
    <lineage>
        <taxon>Eukaryota</taxon>
        <taxon>Fungi</taxon>
        <taxon>Dikarya</taxon>
        <taxon>Basidiomycota</taxon>
        <taxon>Agaricomycotina</taxon>
        <taxon>Agaricomycetes</taxon>
        <taxon>Agaricomycetidae</taxon>
        <taxon>Agaricales</taxon>
        <taxon>Marasmiineae</taxon>
        <taxon>Omphalotaceae</taxon>
        <taxon>Lentinula</taxon>
    </lineage>
</organism>
<dbReference type="AlphaFoldDB" id="A0AA38P6I5"/>
<evidence type="ECO:0000256" key="2">
    <source>
        <dbReference type="ARBA" id="ARBA00022692"/>
    </source>
</evidence>
<evidence type="ECO:0000256" key="8">
    <source>
        <dbReference type="SAM" id="SignalP"/>
    </source>
</evidence>
<dbReference type="PANTHER" id="PTHR15549">
    <property type="entry name" value="PAIRED IMMUNOGLOBULIN-LIKE TYPE 2 RECEPTOR"/>
    <property type="match status" value="1"/>
</dbReference>
<feature type="compositionally biased region" description="Low complexity" evidence="6">
    <location>
        <begin position="205"/>
        <end position="221"/>
    </location>
</feature>
<name>A0AA38P6I5_9AGAR</name>
<feature type="region of interest" description="Disordered" evidence="6">
    <location>
        <begin position="286"/>
        <end position="339"/>
    </location>
</feature>
<evidence type="ECO:0000313" key="9">
    <source>
        <dbReference type="EMBL" id="KAJ3836998.1"/>
    </source>
</evidence>
<keyword evidence="8" id="KW-0732">Signal</keyword>
<dbReference type="Proteomes" id="UP001163846">
    <property type="component" value="Unassembled WGS sequence"/>
</dbReference>
<evidence type="ECO:0000256" key="6">
    <source>
        <dbReference type="SAM" id="MobiDB-lite"/>
    </source>
</evidence>
<dbReference type="PANTHER" id="PTHR15549:SF26">
    <property type="entry name" value="AXIAL BUDDING PATTERN PROTEIN 2-RELATED"/>
    <property type="match status" value="1"/>
</dbReference>
<feature type="compositionally biased region" description="Low complexity" evidence="6">
    <location>
        <begin position="289"/>
        <end position="311"/>
    </location>
</feature>
<sequence length="480" mass="50832">MPNVMTRPHPAVPLFLTKIFLLCAYLCQIQLVSAVGVNRSIDDTLGDSVTGDRPTYLPGTSGVWEDNTCAGCALAPATAKAYDGTYTAATYNPNLNNISISFDFTGTAIYVFFILANNPDPGVSASTAANFTLDGNLVSTFNHSPNSSSSAPNFYFNDSALAFSKTGMKNISHQMVISTSGLNSNYYLNFDYALYTFQNPGTSTVSSSSATSSPTDDSASGQSDSKPVSVGAIVGGIIGGLAAVAIIGAAWFFCFRRNKKDQYPHDDPNTVFQREIDPFMLPPPPPIVSSDASSTIPGSSSGPPSTFRTSTALLQSTGTGMSEGIPRTTSTLHPSAYPLDSKAAIRRQRQQELERQMQQINDEIRDLQIEAAERNAGRSDGTVSTMTMITSPTGTGTGSVPSSGSQAGSSVTRSRTVRTPRSPDGKEDVSQLKAQIQAMSEHIAFLQDQQDSAWAQGLSDEPPPGYTPTVVDGQSVIDTA</sequence>
<evidence type="ECO:0000256" key="3">
    <source>
        <dbReference type="ARBA" id="ARBA00022989"/>
    </source>
</evidence>
<feature type="transmembrane region" description="Helical" evidence="7">
    <location>
        <begin position="230"/>
        <end position="255"/>
    </location>
</feature>
<keyword evidence="2 7" id="KW-0812">Transmembrane</keyword>
<feature type="region of interest" description="Disordered" evidence="6">
    <location>
        <begin position="390"/>
        <end position="431"/>
    </location>
</feature>
<feature type="coiled-coil region" evidence="5">
    <location>
        <begin position="343"/>
        <end position="370"/>
    </location>
</feature>
<keyword evidence="10" id="KW-1185">Reference proteome</keyword>
<keyword evidence="5" id="KW-0175">Coiled coil</keyword>
<gene>
    <name evidence="9" type="ORF">F5878DRAFT_236469</name>
</gene>
<evidence type="ECO:0000313" key="10">
    <source>
        <dbReference type="Proteomes" id="UP001163846"/>
    </source>
</evidence>
<evidence type="ECO:0000256" key="1">
    <source>
        <dbReference type="ARBA" id="ARBA00004167"/>
    </source>
</evidence>
<proteinExistence type="predicted"/>
<dbReference type="InterPro" id="IPR051694">
    <property type="entry name" value="Immunoregulatory_rcpt-like"/>
</dbReference>
<dbReference type="GO" id="GO:0016020">
    <property type="term" value="C:membrane"/>
    <property type="evidence" value="ECO:0007669"/>
    <property type="project" value="UniProtKB-SubCell"/>
</dbReference>
<evidence type="ECO:0000256" key="5">
    <source>
        <dbReference type="SAM" id="Coils"/>
    </source>
</evidence>
<dbReference type="GO" id="GO:0071944">
    <property type="term" value="C:cell periphery"/>
    <property type="evidence" value="ECO:0007669"/>
    <property type="project" value="UniProtKB-ARBA"/>
</dbReference>
<comment type="caution">
    <text evidence="9">The sequence shown here is derived from an EMBL/GenBank/DDBJ whole genome shotgun (WGS) entry which is preliminary data.</text>
</comment>
<evidence type="ECO:0008006" key="11">
    <source>
        <dbReference type="Google" id="ProtNLM"/>
    </source>
</evidence>
<feature type="region of interest" description="Disordered" evidence="6">
    <location>
        <begin position="205"/>
        <end position="226"/>
    </location>
</feature>
<reference evidence="9" key="1">
    <citation type="submission" date="2022-08" db="EMBL/GenBank/DDBJ databases">
        <authorList>
            <consortium name="DOE Joint Genome Institute"/>
            <person name="Min B."/>
            <person name="Riley R."/>
            <person name="Sierra-Patev S."/>
            <person name="Naranjo-Ortiz M."/>
            <person name="Looney B."/>
            <person name="Konkel Z."/>
            <person name="Slot J.C."/>
            <person name="Sakamoto Y."/>
            <person name="Steenwyk J.L."/>
            <person name="Rokas A."/>
            <person name="Carro J."/>
            <person name="Camarero S."/>
            <person name="Ferreira P."/>
            <person name="Molpeceres G."/>
            <person name="Ruiz-Duenas F.J."/>
            <person name="Serrano A."/>
            <person name="Henrissat B."/>
            <person name="Drula E."/>
            <person name="Hughes K.W."/>
            <person name="Mata J.L."/>
            <person name="Ishikawa N.K."/>
            <person name="Vargas-Isla R."/>
            <person name="Ushijima S."/>
            <person name="Smith C.A."/>
            <person name="Ahrendt S."/>
            <person name="Andreopoulos W."/>
            <person name="He G."/>
            <person name="Labutti K."/>
            <person name="Lipzen A."/>
            <person name="Ng V."/>
            <person name="Sandor L."/>
            <person name="Barry K."/>
            <person name="Martinez A.T."/>
            <person name="Xiao Y."/>
            <person name="Gibbons J.G."/>
            <person name="Terashima K."/>
            <person name="Hibbett D.S."/>
            <person name="Grigoriev I.V."/>
        </authorList>
    </citation>
    <scope>NUCLEOTIDE SEQUENCE</scope>
    <source>
        <strain evidence="9">TFB9207</strain>
    </source>
</reference>
<keyword evidence="4 7" id="KW-0472">Membrane</keyword>
<accession>A0AA38P6I5</accession>
<protein>
    <recommendedName>
        <fullName evidence="11">Mid2 domain-containing protein</fullName>
    </recommendedName>
</protein>
<feature type="chain" id="PRO_5041373676" description="Mid2 domain-containing protein" evidence="8">
    <location>
        <begin position="35"/>
        <end position="480"/>
    </location>
</feature>
<evidence type="ECO:0000256" key="4">
    <source>
        <dbReference type="ARBA" id="ARBA00023136"/>
    </source>
</evidence>
<feature type="signal peptide" evidence="8">
    <location>
        <begin position="1"/>
        <end position="34"/>
    </location>
</feature>